<evidence type="ECO:0000313" key="1">
    <source>
        <dbReference type="EMBL" id="PZN81514.1"/>
    </source>
</evidence>
<organism evidence="1 2">
    <name type="scientific">Candidatus Methylumidiphilus alinenensis</name>
    <dbReference type="NCBI Taxonomy" id="2202197"/>
    <lineage>
        <taxon>Bacteria</taxon>
        <taxon>Pseudomonadati</taxon>
        <taxon>Pseudomonadota</taxon>
        <taxon>Gammaproteobacteria</taxon>
        <taxon>Methylococcales</taxon>
        <taxon>Candidatus Methylumidiphilus</taxon>
    </lineage>
</organism>
<comment type="caution">
    <text evidence="1">The sequence shown here is derived from an EMBL/GenBank/DDBJ whole genome shotgun (WGS) entry which is preliminary data.</text>
</comment>
<dbReference type="EMBL" id="QJPH01000268">
    <property type="protein sequence ID" value="PZN81514.1"/>
    <property type="molecule type" value="Genomic_DNA"/>
</dbReference>
<gene>
    <name evidence="1" type="ORF">DM484_08325</name>
</gene>
<dbReference type="Proteomes" id="UP000249396">
    <property type="component" value="Unassembled WGS sequence"/>
</dbReference>
<evidence type="ECO:0000313" key="2">
    <source>
        <dbReference type="Proteomes" id="UP000249396"/>
    </source>
</evidence>
<sequence length="75" mass="8761">MKNDVVIKSEGYSALFDKLGSVDAERFLMLLSRERQGFDYTEWRHGLWTDKSLTEVATIAQELERQALKRKNLAR</sequence>
<reference evidence="1 2" key="1">
    <citation type="journal article" date="2018" name="Aquat. Microb. Ecol.">
        <title>Gammaproteobacterial methanotrophs dominate.</title>
        <authorList>
            <person name="Rissanen A.J."/>
            <person name="Saarenheimo J."/>
            <person name="Tiirola M."/>
            <person name="Peura S."/>
            <person name="Aalto S.L."/>
            <person name="Karvinen A."/>
            <person name="Nykanen H."/>
        </authorList>
    </citation>
    <scope>NUCLEOTIDE SEQUENCE [LARGE SCALE GENOMIC DNA]</scope>
    <source>
        <strain evidence="1">AMbin10</strain>
    </source>
</reference>
<dbReference type="AlphaFoldDB" id="A0A2W4TA12"/>
<protein>
    <submittedName>
        <fullName evidence="1">Uncharacterized protein</fullName>
    </submittedName>
</protein>
<proteinExistence type="predicted"/>
<accession>A0A2W4TA12</accession>
<name>A0A2W4TA12_9GAMM</name>